<evidence type="ECO:0000256" key="4">
    <source>
        <dbReference type="ARBA" id="ARBA00022475"/>
    </source>
</evidence>
<feature type="transmembrane region" description="Helical" evidence="15">
    <location>
        <begin position="433"/>
        <end position="455"/>
    </location>
</feature>
<dbReference type="GO" id="GO:0038023">
    <property type="term" value="F:signaling receptor activity"/>
    <property type="evidence" value="ECO:0007669"/>
    <property type="project" value="InterPro"/>
</dbReference>
<feature type="signal peptide" evidence="16">
    <location>
        <begin position="1"/>
        <end position="20"/>
    </location>
</feature>
<evidence type="ECO:0000256" key="5">
    <source>
        <dbReference type="ARBA" id="ARBA00022692"/>
    </source>
</evidence>
<keyword evidence="10" id="KW-0325">Glycoprotein</keyword>
<dbReference type="Gene3D" id="1.10.287.70">
    <property type="match status" value="1"/>
</dbReference>
<accession>A0A8B8G906</accession>
<keyword evidence="9 20" id="KW-0675">Receptor</keyword>
<dbReference type="InterPro" id="IPR052192">
    <property type="entry name" value="Insect_Ionotropic_Sensory_Rcpt"/>
</dbReference>
<keyword evidence="11" id="KW-1071">Ligand-gated ion channel</keyword>
<feature type="chain" id="PRO_5034243760" evidence="16">
    <location>
        <begin position="21"/>
        <end position="692"/>
    </location>
</feature>
<keyword evidence="3" id="KW-0813">Transport</keyword>
<comment type="subcellular location">
    <subcellularLocation>
        <location evidence="1">Cell membrane</location>
        <topology evidence="1">Multi-pass membrane protein</topology>
    </subcellularLocation>
</comment>
<keyword evidence="7" id="KW-0406">Ion transport</keyword>
<dbReference type="GO" id="GO:0005886">
    <property type="term" value="C:plasma membrane"/>
    <property type="evidence" value="ECO:0007669"/>
    <property type="project" value="UniProtKB-SubCell"/>
</dbReference>
<dbReference type="GO" id="GO:0050906">
    <property type="term" value="P:detection of stimulus involved in sensory perception"/>
    <property type="evidence" value="ECO:0007669"/>
    <property type="project" value="UniProtKB-ARBA"/>
</dbReference>
<evidence type="ECO:0000256" key="11">
    <source>
        <dbReference type="ARBA" id="ARBA00023286"/>
    </source>
</evidence>
<dbReference type="AlphaFoldDB" id="A0A8B8G906"/>
<evidence type="ECO:0000256" key="7">
    <source>
        <dbReference type="ARBA" id="ARBA00023065"/>
    </source>
</evidence>
<evidence type="ECO:0000256" key="8">
    <source>
        <dbReference type="ARBA" id="ARBA00023136"/>
    </source>
</evidence>
<keyword evidence="19" id="KW-1185">Reference proteome</keyword>
<dbReference type="Proteomes" id="UP000694846">
    <property type="component" value="Unplaced"/>
</dbReference>
<name>A0A8B8G906_9HEMI</name>
<sequence length="692" mass="79607">MQFSKILLIILFSIPFTTYGNQTIIFDHLANRISQLNLINKEKPEIKVLSSLINEVVKRYFSKCHVNIIYDDLFEFDLYYKDVLRVILLSFDTVSYEIFHIQKYSSKIIMISEPGCTNHIIFCRNPEIVESKFGHAIDSKVFIVTVGSSWQIREFFYSRASQNIMNLLIASAGQALQKNSKNEVADIKLYTHEMYTDGLGSSVQKILTTWKINRFTRPEVNLYPTKLINGFQGHRFVVSAIENPPLVFRSSLTKSDAYQEQSASWDGVEIKLLKILARVLNFTLEIHDATLSTTKNESEDRIIGDLVASKADFGTSGLYMTNARYSLVDFSPVVLQDCGTFMSLGSFALSKYRAIFGPFHWSVWMMVVFTYVIAIFPIAFTNNRDVKTLCKSPKQLESMCCYMFGTFTNLFTFKDVKSWTNTTMGSTRLFVGTYWIFTIIITTSYTSSIIAFITLPEQPVTVDTSYQLVDKGYRVIMLNKGGWQQYLSITNDTISKKLMSKVKLMNNLEDTVDYIVKTRYIFDYAFLGSKISLDYLSQNNFLQKYKNKKIFLHVASECYVPFNIAIAYKKKFMFRNIFNNFILRSQQSGLLSKIINDIQWEIIQHSGIKKSTLISPEDRQLTLDDVQGMFVLLGGGILLAVLTLLIEYIKRKRTLRKIAQIEIKKQLKRANRSKSLVVKEHITAEPFRPLTT</sequence>
<dbReference type="RefSeq" id="XP_025419699.1">
    <property type="nucleotide sequence ID" value="XM_025563914.1"/>
</dbReference>
<feature type="transmembrane region" description="Helical" evidence="15">
    <location>
        <begin position="629"/>
        <end position="649"/>
    </location>
</feature>
<keyword evidence="8 15" id="KW-0472">Membrane</keyword>
<gene>
    <name evidence="20" type="primary">LOC112690026</name>
</gene>
<feature type="site" description="Crucial to convey clamshell closure to channel opening" evidence="14">
    <location>
        <position position="462"/>
    </location>
</feature>
<dbReference type="CTD" id="33157"/>
<dbReference type="Gene3D" id="3.40.190.10">
    <property type="entry name" value="Periplasmic binding protein-like II"/>
    <property type="match status" value="1"/>
</dbReference>
<dbReference type="InterPro" id="IPR019594">
    <property type="entry name" value="Glu/Gly-bd"/>
</dbReference>
<keyword evidence="5 15" id="KW-0812">Transmembrane</keyword>
<dbReference type="SUPFAM" id="SSF53850">
    <property type="entry name" value="Periplasmic binding protein-like II"/>
    <property type="match status" value="1"/>
</dbReference>
<evidence type="ECO:0000256" key="12">
    <source>
        <dbReference type="ARBA" id="ARBA00023303"/>
    </source>
</evidence>
<evidence type="ECO:0000256" key="1">
    <source>
        <dbReference type="ARBA" id="ARBA00004651"/>
    </source>
</evidence>
<evidence type="ECO:0000313" key="20">
    <source>
        <dbReference type="RefSeq" id="XP_025419699.1"/>
    </source>
</evidence>
<evidence type="ECO:0000259" key="17">
    <source>
        <dbReference type="Pfam" id="PF00060"/>
    </source>
</evidence>
<keyword evidence="16" id="KW-0732">Signal</keyword>
<feature type="domain" description="Ionotropic glutamate receptor L-glutamate and glycine-binding" evidence="18">
    <location>
        <begin position="236"/>
        <end position="333"/>
    </location>
</feature>
<feature type="binding site" evidence="13">
    <location>
        <position position="324"/>
    </location>
    <ligand>
        <name>L-glutamate</name>
        <dbReference type="ChEBI" id="CHEBI:29985"/>
    </ligand>
</feature>
<dbReference type="PANTHER" id="PTHR42643:SF24">
    <property type="entry name" value="IONOTROPIC RECEPTOR 60A"/>
    <property type="match status" value="1"/>
</dbReference>
<evidence type="ECO:0000259" key="18">
    <source>
        <dbReference type="Pfam" id="PF10613"/>
    </source>
</evidence>
<dbReference type="GO" id="GO:0015276">
    <property type="term" value="F:ligand-gated monoatomic ion channel activity"/>
    <property type="evidence" value="ECO:0007669"/>
    <property type="project" value="InterPro"/>
</dbReference>
<comment type="similarity">
    <text evidence="2">Belongs to the glutamate-gated ion channel (TC 1.A.10.1) family.</text>
</comment>
<evidence type="ECO:0000256" key="6">
    <source>
        <dbReference type="ARBA" id="ARBA00022989"/>
    </source>
</evidence>
<evidence type="ECO:0000256" key="13">
    <source>
        <dbReference type="PIRSR" id="PIRSR601508-1"/>
    </source>
</evidence>
<dbReference type="Pfam" id="PF10613">
    <property type="entry name" value="Lig_chan-Glu_bd"/>
    <property type="match status" value="1"/>
</dbReference>
<evidence type="ECO:0000256" key="3">
    <source>
        <dbReference type="ARBA" id="ARBA00022448"/>
    </source>
</evidence>
<dbReference type="PANTHER" id="PTHR42643">
    <property type="entry name" value="IONOTROPIC RECEPTOR 20A-RELATED"/>
    <property type="match status" value="1"/>
</dbReference>
<feature type="transmembrane region" description="Helical" evidence="15">
    <location>
        <begin position="361"/>
        <end position="380"/>
    </location>
</feature>
<evidence type="ECO:0000256" key="15">
    <source>
        <dbReference type="SAM" id="Phobius"/>
    </source>
</evidence>
<organism evidence="19 20">
    <name type="scientific">Sipha flava</name>
    <name type="common">yellow sugarcane aphid</name>
    <dbReference type="NCBI Taxonomy" id="143950"/>
    <lineage>
        <taxon>Eukaryota</taxon>
        <taxon>Metazoa</taxon>
        <taxon>Ecdysozoa</taxon>
        <taxon>Arthropoda</taxon>
        <taxon>Hexapoda</taxon>
        <taxon>Insecta</taxon>
        <taxon>Pterygota</taxon>
        <taxon>Neoptera</taxon>
        <taxon>Paraneoptera</taxon>
        <taxon>Hemiptera</taxon>
        <taxon>Sternorrhyncha</taxon>
        <taxon>Aphidomorpha</taxon>
        <taxon>Aphidoidea</taxon>
        <taxon>Aphididae</taxon>
        <taxon>Sipha</taxon>
    </lineage>
</organism>
<reference evidence="20" key="1">
    <citation type="submission" date="2025-08" db="UniProtKB">
        <authorList>
            <consortium name="RefSeq"/>
        </authorList>
    </citation>
    <scope>IDENTIFICATION</scope>
    <source>
        <tissue evidence="20">Whole body</tissue>
    </source>
</reference>
<feature type="domain" description="Ionotropic glutamate receptor C-terminal" evidence="17">
    <location>
        <begin position="360"/>
        <end position="637"/>
    </location>
</feature>
<protein>
    <submittedName>
        <fullName evidence="20">Ionotropic receptor 21a</fullName>
    </submittedName>
</protein>
<dbReference type="InterPro" id="IPR001320">
    <property type="entry name" value="Iontro_rcpt_C"/>
</dbReference>
<evidence type="ECO:0000256" key="10">
    <source>
        <dbReference type="ARBA" id="ARBA00023180"/>
    </source>
</evidence>
<evidence type="ECO:0000313" key="19">
    <source>
        <dbReference type="Proteomes" id="UP000694846"/>
    </source>
</evidence>
<dbReference type="InterPro" id="IPR001508">
    <property type="entry name" value="Iono_Glu_rcpt_met"/>
</dbReference>
<evidence type="ECO:0000256" key="16">
    <source>
        <dbReference type="SAM" id="SignalP"/>
    </source>
</evidence>
<feature type="transmembrane region" description="Helical" evidence="15">
    <location>
        <begin position="396"/>
        <end position="413"/>
    </location>
</feature>
<evidence type="ECO:0000256" key="14">
    <source>
        <dbReference type="PIRSR" id="PIRSR601508-2"/>
    </source>
</evidence>
<dbReference type="GeneID" id="112690026"/>
<dbReference type="OrthoDB" id="6500454at2759"/>
<dbReference type="PRINTS" id="PR00177">
    <property type="entry name" value="NMDARECEPTOR"/>
</dbReference>
<keyword evidence="6 15" id="KW-1133">Transmembrane helix</keyword>
<keyword evidence="4" id="KW-1003">Cell membrane</keyword>
<feature type="transmembrane region" description="Helical" evidence="15">
    <location>
        <begin position="550"/>
        <end position="568"/>
    </location>
</feature>
<keyword evidence="12" id="KW-0407">Ion channel</keyword>
<proteinExistence type="inferred from homology"/>
<dbReference type="Pfam" id="PF00060">
    <property type="entry name" value="Lig_chan"/>
    <property type="match status" value="1"/>
</dbReference>
<evidence type="ECO:0000256" key="9">
    <source>
        <dbReference type="ARBA" id="ARBA00023170"/>
    </source>
</evidence>
<evidence type="ECO:0000256" key="2">
    <source>
        <dbReference type="ARBA" id="ARBA00008685"/>
    </source>
</evidence>